<evidence type="ECO:0000256" key="15">
    <source>
        <dbReference type="PROSITE-ProRule" id="PRU00282"/>
    </source>
</evidence>
<dbReference type="GO" id="GO:0043490">
    <property type="term" value="P:malate-aspartate shuttle"/>
    <property type="evidence" value="ECO:0007669"/>
    <property type="project" value="TreeGrafter"/>
</dbReference>
<feature type="repeat" description="Solcar" evidence="15">
    <location>
        <begin position="448"/>
        <end position="535"/>
    </location>
</feature>
<evidence type="ECO:0000256" key="4">
    <source>
        <dbReference type="ARBA" id="ARBA00022692"/>
    </source>
</evidence>
<dbReference type="Pfam" id="PF00036">
    <property type="entry name" value="EF-hand_1"/>
    <property type="match status" value="1"/>
</dbReference>
<keyword evidence="4 15" id="KW-0812">Transmembrane</keyword>
<name>A0A9P5TT44_GYMJU</name>
<dbReference type="OrthoDB" id="2161at2759"/>
<keyword evidence="7" id="KW-0106">Calcium</keyword>
<evidence type="ECO:0000256" key="13">
    <source>
        <dbReference type="ARBA" id="ARBA00073787"/>
    </source>
</evidence>
<organism evidence="17 18">
    <name type="scientific">Gymnopilus junonius</name>
    <name type="common">Spectacular rustgill mushroom</name>
    <name type="synonym">Gymnopilus spectabilis subsp. junonius</name>
    <dbReference type="NCBI Taxonomy" id="109634"/>
    <lineage>
        <taxon>Eukaryota</taxon>
        <taxon>Fungi</taxon>
        <taxon>Dikarya</taxon>
        <taxon>Basidiomycota</taxon>
        <taxon>Agaricomycotina</taxon>
        <taxon>Agaricomycetes</taxon>
        <taxon>Agaricomycetidae</taxon>
        <taxon>Agaricales</taxon>
        <taxon>Agaricineae</taxon>
        <taxon>Hymenogastraceae</taxon>
        <taxon>Gymnopilus</taxon>
    </lineage>
</organism>
<keyword evidence="10 15" id="KW-0472">Membrane</keyword>
<dbReference type="GO" id="GO:0005743">
    <property type="term" value="C:mitochondrial inner membrane"/>
    <property type="evidence" value="ECO:0007669"/>
    <property type="project" value="UniProtKB-SubCell"/>
</dbReference>
<dbReference type="GO" id="GO:0015183">
    <property type="term" value="F:L-aspartate transmembrane transporter activity"/>
    <property type="evidence" value="ECO:0007669"/>
    <property type="project" value="TreeGrafter"/>
</dbReference>
<dbReference type="PROSITE" id="PS50222">
    <property type="entry name" value="EF_HAND_2"/>
    <property type="match status" value="2"/>
</dbReference>
<evidence type="ECO:0000256" key="8">
    <source>
        <dbReference type="ARBA" id="ARBA00022989"/>
    </source>
</evidence>
<dbReference type="FunFam" id="1.10.238.10:FF:000552">
    <property type="entry name" value="Probable mitochondrial carrier protein ARALAR1"/>
    <property type="match status" value="1"/>
</dbReference>
<dbReference type="InterPro" id="IPR018108">
    <property type="entry name" value="MCP_transmembrane"/>
</dbReference>
<keyword evidence="8" id="KW-1133">Transmembrane helix</keyword>
<evidence type="ECO:0000256" key="3">
    <source>
        <dbReference type="ARBA" id="ARBA00022448"/>
    </source>
</evidence>
<gene>
    <name evidence="17" type="ORF">CPB84DRAFT_1812851</name>
</gene>
<comment type="subcellular location">
    <subcellularLocation>
        <location evidence="1">Mitochondrion inner membrane</location>
        <topology evidence="1">Multi-pass membrane protein</topology>
    </subcellularLocation>
</comment>
<comment type="caution">
    <text evidence="17">The sequence shown here is derived from an EMBL/GenBank/DDBJ whole genome shotgun (WGS) entry which is preliminary data.</text>
</comment>
<dbReference type="PROSITE" id="PS00018">
    <property type="entry name" value="EF_HAND_1"/>
    <property type="match status" value="1"/>
</dbReference>
<dbReference type="PRINTS" id="PR00926">
    <property type="entry name" value="MITOCARRIER"/>
</dbReference>
<dbReference type="EMBL" id="JADNYJ010000007">
    <property type="protein sequence ID" value="KAF8910146.1"/>
    <property type="molecule type" value="Genomic_DNA"/>
</dbReference>
<comment type="similarity">
    <text evidence="2">Belongs to the mitochondrial carrier (TC 2.A.29) family.</text>
</comment>
<proteinExistence type="inferred from homology"/>
<dbReference type="Proteomes" id="UP000724874">
    <property type="component" value="Unassembled WGS sequence"/>
</dbReference>
<keyword evidence="9" id="KW-0496">Mitochondrion</keyword>
<comment type="subunit">
    <text evidence="11">Homodimer (via N-terminus).</text>
</comment>
<feature type="repeat" description="Solcar" evidence="15">
    <location>
        <begin position="546"/>
        <end position="634"/>
    </location>
</feature>
<evidence type="ECO:0000313" key="18">
    <source>
        <dbReference type="Proteomes" id="UP000724874"/>
    </source>
</evidence>
<dbReference type="GO" id="GO:0005509">
    <property type="term" value="F:calcium ion binding"/>
    <property type="evidence" value="ECO:0007669"/>
    <property type="project" value="InterPro"/>
</dbReference>
<dbReference type="CDD" id="cd00051">
    <property type="entry name" value="EFh"/>
    <property type="match status" value="1"/>
</dbReference>
<protein>
    <recommendedName>
        <fullName evidence="13">Mitochondrial aspartate-glutamate transporter AGC1</fullName>
    </recommendedName>
    <alternativeName>
        <fullName evidence="14">Aspartate-glutamate carrier 1</fullName>
    </alternativeName>
</protein>
<dbReference type="InterPro" id="IPR002048">
    <property type="entry name" value="EF_hand_dom"/>
</dbReference>
<keyword evidence="6" id="KW-0999">Mitochondrion inner membrane</keyword>
<feature type="domain" description="EF-hand" evidence="16">
    <location>
        <begin position="112"/>
        <end position="147"/>
    </location>
</feature>
<evidence type="ECO:0000256" key="12">
    <source>
        <dbReference type="ARBA" id="ARBA00059916"/>
    </source>
</evidence>
<dbReference type="GO" id="GO:0005313">
    <property type="term" value="F:L-glutamate transmembrane transporter activity"/>
    <property type="evidence" value="ECO:0007669"/>
    <property type="project" value="TreeGrafter"/>
</dbReference>
<evidence type="ECO:0000256" key="6">
    <source>
        <dbReference type="ARBA" id="ARBA00022792"/>
    </source>
</evidence>
<dbReference type="PROSITE" id="PS50920">
    <property type="entry name" value="SOLCAR"/>
    <property type="match status" value="3"/>
</dbReference>
<accession>A0A9P5TT44</accession>
<dbReference type="PANTHER" id="PTHR45678">
    <property type="entry name" value="MITOCHONDRIAL 2-OXODICARBOXYLATE CARRIER 1-RELATED"/>
    <property type="match status" value="1"/>
</dbReference>
<dbReference type="Pfam" id="PF13499">
    <property type="entry name" value="EF-hand_7"/>
    <property type="match status" value="1"/>
</dbReference>
<keyword evidence="18" id="KW-1185">Reference proteome</keyword>
<evidence type="ECO:0000256" key="9">
    <source>
        <dbReference type="ARBA" id="ARBA00023128"/>
    </source>
</evidence>
<evidence type="ECO:0000256" key="10">
    <source>
        <dbReference type="ARBA" id="ARBA00023136"/>
    </source>
</evidence>
<dbReference type="InterPro" id="IPR011992">
    <property type="entry name" value="EF-hand-dom_pair"/>
</dbReference>
<evidence type="ECO:0000256" key="1">
    <source>
        <dbReference type="ARBA" id="ARBA00004448"/>
    </source>
</evidence>
<evidence type="ECO:0000256" key="11">
    <source>
        <dbReference type="ARBA" id="ARBA00038674"/>
    </source>
</evidence>
<reference evidence="17" key="1">
    <citation type="submission" date="2020-11" db="EMBL/GenBank/DDBJ databases">
        <authorList>
            <consortium name="DOE Joint Genome Institute"/>
            <person name="Ahrendt S."/>
            <person name="Riley R."/>
            <person name="Andreopoulos W."/>
            <person name="LaButti K."/>
            <person name="Pangilinan J."/>
            <person name="Ruiz-duenas F.J."/>
            <person name="Barrasa J.M."/>
            <person name="Sanchez-Garcia M."/>
            <person name="Camarero S."/>
            <person name="Miyauchi S."/>
            <person name="Serrano A."/>
            <person name="Linde D."/>
            <person name="Babiker R."/>
            <person name="Drula E."/>
            <person name="Ayuso-Fernandez I."/>
            <person name="Pacheco R."/>
            <person name="Padilla G."/>
            <person name="Ferreira P."/>
            <person name="Barriuso J."/>
            <person name="Kellner H."/>
            <person name="Castanera R."/>
            <person name="Alfaro M."/>
            <person name="Ramirez L."/>
            <person name="Pisabarro A.G."/>
            <person name="Kuo A."/>
            <person name="Tritt A."/>
            <person name="Lipzen A."/>
            <person name="He G."/>
            <person name="Yan M."/>
            <person name="Ng V."/>
            <person name="Cullen D."/>
            <person name="Martin F."/>
            <person name="Rosso M.-N."/>
            <person name="Henrissat B."/>
            <person name="Hibbett D."/>
            <person name="Martinez A.T."/>
            <person name="Grigoriev I.V."/>
        </authorList>
    </citation>
    <scope>NUCLEOTIDE SEQUENCE</scope>
    <source>
        <strain evidence="17">AH 44721</strain>
    </source>
</reference>
<dbReference type="InterPro" id="IPR051028">
    <property type="entry name" value="Mito_Solute_Carrier"/>
</dbReference>
<keyword evidence="5" id="KW-0677">Repeat</keyword>
<evidence type="ECO:0000256" key="5">
    <source>
        <dbReference type="ARBA" id="ARBA00022737"/>
    </source>
</evidence>
<dbReference type="AlphaFoldDB" id="A0A9P5TT44"/>
<dbReference type="InterPro" id="IPR018247">
    <property type="entry name" value="EF_Hand_1_Ca_BS"/>
</dbReference>
<evidence type="ECO:0000259" key="16">
    <source>
        <dbReference type="PROSITE" id="PS50222"/>
    </source>
</evidence>
<evidence type="ECO:0000256" key="7">
    <source>
        <dbReference type="ARBA" id="ARBA00022837"/>
    </source>
</evidence>
<keyword evidence="3" id="KW-0813">Transport</keyword>
<evidence type="ECO:0000256" key="14">
    <source>
        <dbReference type="ARBA" id="ARBA00082232"/>
    </source>
</evidence>
<dbReference type="FunFam" id="1.50.40.10:FF:000004">
    <property type="entry name" value="Calcium-binding mitochondrial carrier protein Aralar1"/>
    <property type="match status" value="1"/>
</dbReference>
<evidence type="ECO:0000313" key="17">
    <source>
        <dbReference type="EMBL" id="KAF8910146.1"/>
    </source>
</evidence>
<dbReference type="Pfam" id="PF00153">
    <property type="entry name" value="Mito_carr"/>
    <property type="match status" value="3"/>
</dbReference>
<dbReference type="SUPFAM" id="SSF47473">
    <property type="entry name" value="EF-hand"/>
    <property type="match status" value="2"/>
</dbReference>
<comment type="function">
    <text evidence="12">Calcium-dependent mitochondrial aspartate and glutamate carrier. Transport of glutamate in mitochondria is required for mitochondrial transamination reactions and ornithine synthesis. Plays also a role in malate-aspartate NADH shuttle, which is critical for growth on acetate and fatty acids.</text>
</comment>
<feature type="repeat" description="Solcar" evidence="15">
    <location>
        <begin position="351"/>
        <end position="439"/>
    </location>
</feature>
<evidence type="ECO:0000256" key="2">
    <source>
        <dbReference type="ARBA" id="ARBA00006375"/>
    </source>
</evidence>
<dbReference type="SUPFAM" id="SSF103506">
    <property type="entry name" value="Mitochondrial carrier"/>
    <property type="match status" value="1"/>
</dbReference>
<dbReference type="SMART" id="SM00054">
    <property type="entry name" value="EFh"/>
    <property type="match status" value="2"/>
</dbReference>
<dbReference type="Gene3D" id="1.50.40.10">
    <property type="entry name" value="Mitochondrial carrier domain"/>
    <property type="match status" value="1"/>
</dbReference>
<dbReference type="InterPro" id="IPR023395">
    <property type="entry name" value="MCP_dom_sf"/>
</dbReference>
<dbReference type="PANTHER" id="PTHR45678:SF9">
    <property type="entry name" value="CALCIUM-BINDING MITOCHONDRIAL CARRIER PROTEIN ARALAR1"/>
    <property type="match status" value="1"/>
</dbReference>
<feature type="domain" description="EF-hand" evidence="16">
    <location>
        <begin position="184"/>
        <end position="219"/>
    </location>
</feature>
<sequence>MASSSPILPTVHCDANGSSSLTKTALQTVRTAVSVPESELKRWRRTFEANAKEFNGEKFLDKDSFVNAIAPKGDLTKIGREQFGILFRIADTSRRGLVSWDDFTVFETLLKRPDADYWMAFQYFDVDNSGYIDYNEFKTVFSANLGPDTIPFDFDCDWIKLYLGKKNGTHVLGYNEFTQLMKGLQGERLRQAFKHLDSDQDGFIRPEEFKKIILEIAGHKLSDSVIDRLPTLCTLSPGQRISYSEVIAFHNVIREMDMVERIIREATAKSKDGRIDQSDFLNYAASTSRYSLFTPMEAAIIFHFAGRGVSTQRLALLDFAQLLDPRWRPPYQEFEERQAAKASTSIFNSVLHSAYNFGLGGIAGAFGATIVYPIDMGTMQNQRSTVVGQLLYKNSIDCAQKILRNEGFLGFYRGLGPQLIGVAPEKAIKLTVNDLVRGRATDPETGRIKLGWELAAGGMAGGSQVIFTNPLEIVKIRLQVQGEAAKAEGAIAKGAVHIVRQLGLLGLYKGATACLLRDIPFSAIYFTAYSHLKKDVFQEGYNGKHLSFLETLSAAAIAGMPAAYLTTPADVVKTRLQVEARKGQTHYSGLRDAFVKIYREEGFRALFKGGPARVIRSSPQFGFTLLAYETLKDVYPWQDQPIKTVETALTSRPDDMAKIRARNALKILLDVHGDFGSRAAAFSGKPLSLSNPKLTSP</sequence>
<dbReference type="InterPro" id="IPR002067">
    <property type="entry name" value="MCP"/>
</dbReference>
<dbReference type="Gene3D" id="1.10.238.10">
    <property type="entry name" value="EF-hand"/>
    <property type="match status" value="2"/>
</dbReference>